<dbReference type="Pfam" id="PF00892">
    <property type="entry name" value="EamA"/>
    <property type="match status" value="2"/>
</dbReference>
<dbReference type="RefSeq" id="WP_116270189.1">
    <property type="nucleotide sequence ID" value="NZ_BGZJ01000001.1"/>
</dbReference>
<accession>A0A388SC51</accession>
<evidence type="ECO:0000313" key="8">
    <source>
        <dbReference type="EMBL" id="GBO93902.1"/>
    </source>
</evidence>
<dbReference type="Proteomes" id="UP000266091">
    <property type="component" value="Unassembled WGS sequence"/>
</dbReference>
<reference evidence="8 9" key="1">
    <citation type="journal article" date="2018" name="Int. J. Syst. Evol. Microbiol.">
        <title>Mesosutterella multiformis gen. nov., sp. nov., a member of the family Sutterellaceae and Sutterella megalosphaeroides sp. nov., isolated from human faeces.</title>
        <authorList>
            <person name="Sakamoto M."/>
            <person name="Ikeyama N."/>
            <person name="Kunihiro T."/>
            <person name="Iino T."/>
            <person name="Yuki M."/>
            <person name="Ohkuma M."/>
        </authorList>
    </citation>
    <scope>NUCLEOTIDE SEQUENCE [LARGE SCALE GENOMIC DNA]</scope>
    <source>
        <strain evidence="8 9">4NBBH2</strain>
    </source>
</reference>
<feature type="domain" description="EamA" evidence="7">
    <location>
        <begin position="155"/>
        <end position="288"/>
    </location>
</feature>
<dbReference type="InterPro" id="IPR037185">
    <property type="entry name" value="EmrE-like"/>
</dbReference>
<organism evidence="8 9">
    <name type="scientific">Mesosutterella multiformis</name>
    <dbReference type="NCBI Taxonomy" id="2259133"/>
    <lineage>
        <taxon>Bacteria</taxon>
        <taxon>Pseudomonadati</taxon>
        <taxon>Pseudomonadota</taxon>
        <taxon>Betaproteobacteria</taxon>
        <taxon>Burkholderiales</taxon>
        <taxon>Sutterellaceae</taxon>
        <taxon>Mesosutterella</taxon>
    </lineage>
</organism>
<feature type="transmembrane region" description="Helical" evidence="6">
    <location>
        <begin position="217"/>
        <end position="235"/>
    </location>
</feature>
<keyword evidence="2" id="KW-1003">Cell membrane</keyword>
<keyword evidence="3 6" id="KW-0812">Transmembrane</keyword>
<name>A0A388SC51_9BURK</name>
<keyword evidence="4 6" id="KW-1133">Transmembrane helix</keyword>
<keyword evidence="5 6" id="KW-0472">Membrane</keyword>
<feature type="domain" description="EamA" evidence="7">
    <location>
        <begin position="7"/>
        <end position="146"/>
    </location>
</feature>
<feature type="transmembrane region" description="Helical" evidence="6">
    <location>
        <begin position="186"/>
        <end position="205"/>
    </location>
</feature>
<dbReference type="SUPFAM" id="SSF103481">
    <property type="entry name" value="Multidrug resistance efflux transporter EmrE"/>
    <property type="match status" value="2"/>
</dbReference>
<feature type="transmembrane region" description="Helical" evidence="6">
    <location>
        <begin position="129"/>
        <end position="147"/>
    </location>
</feature>
<evidence type="ECO:0000256" key="3">
    <source>
        <dbReference type="ARBA" id="ARBA00022692"/>
    </source>
</evidence>
<accession>A0A401LN75</accession>
<evidence type="ECO:0000256" key="2">
    <source>
        <dbReference type="ARBA" id="ARBA00022475"/>
    </source>
</evidence>
<dbReference type="EMBL" id="BGZJ01000001">
    <property type="protein sequence ID" value="GBO93902.1"/>
    <property type="molecule type" value="Genomic_DNA"/>
</dbReference>
<dbReference type="AlphaFoldDB" id="A0A388SC51"/>
<feature type="transmembrane region" description="Helical" evidence="6">
    <location>
        <begin position="105"/>
        <end position="122"/>
    </location>
</feature>
<dbReference type="InterPro" id="IPR051258">
    <property type="entry name" value="Diverse_Substrate_Transporter"/>
</dbReference>
<comment type="caution">
    <text evidence="8">The sequence shown here is derived from an EMBL/GenBank/DDBJ whole genome shotgun (WGS) entry which is preliminary data.</text>
</comment>
<evidence type="ECO:0000259" key="7">
    <source>
        <dbReference type="Pfam" id="PF00892"/>
    </source>
</evidence>
<evidence type="ECO:0000313" key="9">
    <source>
        <dbReference type="Proteomes" id="UP000266091"/>
    </source>
</evidence>
<keyword evidence="9" id="KW-1185">Reference proteome</keyword>
<evidence type="ECO:0000256" key="4">
    <source>
        <dbReference type="ARBA" id="ARBA00022989"/>
    </source>
</evidence>
<gene>
    <name evidence="8" type="ORF">MESMUL_12560</name>
</gene>
<dbReference type="GO" id="GO:0005886">
    <property type="term" value="C:plasma membrane"/>
    <property type="evidence" value="ECO:0007669"/>
    <property type="project" value="UniProtKB-SubCell"/>
</dbReference>
<feature type="transmembrane region" description="Helical" evidence="6">
    <location>
        <begin position="74"/>
        <end position="93"/>
    </location>
</feature>
<protein>
    <submittedName>
        <fullName evidence="8">Transporter</fullName>
    </submittedName>
</protein>
<comment type="subcellular location">
    <subcellularLocation>
        <location evidence="1">Cell membrane</location>
        <topology evidence="1">Multi-pass membrane protein</topology>
    </subcellularLocation>
</comment>
<evidence type="ECO:0000256" key="1">
    <source>
        <dbReference type="ARBA" id="ARBA00004651"/>
    </source>
</evidence>
<dbReference type="PANTHER" id="PTHR42920:SF5">
    <property type="entry name" value="EAMA DOMAIN-CONTAINING PROTEIN"/>
    <property type="match status" value="1"/>
</dbReference>
<dbReference type="InterPro" id="IPR000620">
    <property type="entry name" value="EamA_dom"/>
</dbReference>
<feature type="transmembrane region" description="Helical" evidence="6">
    <location>
        <begin position="247"/>
        <end position="267"/>
    </location>
</feature>
<evidence type="ECO:0000256" key="5">
    <source>
        <dbReference type="ARBA" id="ARBA00023136"/>
    </source>
</evidence>
<feature type="transmembrane region" description="Helical" evidence="6">
    <location>
        <begin position="36"/>
        <end position="54"/>
    </location>
</feature>
<sequence length="296" mass="31479">MPIKNFLILLLTAMIWGTAFVGQALGMEYVPPFTFTAGRSLLGALVLVPVIYFLDRFKSPARRAEESTPEAKKLVWVGGILCGIALFAAESFQQFGLIQTPVGKAGFLTALYIIFVPLIALFRGKRSSGILWIAVLIAMAGLYFLSVKGDFSVGSGDILCIAGAVCYAIQILIIDRYAPKVDGVKLSCIMFLTGGVLGAFFTLIFEPGLTLSAIKAALPAILYVGILSNGVAYTLQVIGQKGANPTIASLTMSLESVFAVISGWLILGQTLNSREALGCLLMACAIVIAQLPTKNK</sequence>
<feature type="transmembrane region" description="Helical" evidence="6">
    <location>
        <begin position="153"/>
        <end position="174"/>
    </location>
</feature>
<dbReference type="OrthoDB" id="9804865at2"/>
<dbReference type="PANTHER" id="PTHR42920">
    <property type="entry name" value="OS03G0707200 PROTEIN-RELATED"/>
    <property type="match status" value="1"/>
</dbReference>
<proteinExistence type="predicted"/>
<evidence type="ECO:0000256" key="6">
    <source>
        <dbReference type="SAM" id="Phobius"/>
    </source>
</evidence>